<reference evidence="6 9" key="2">
    <citation type="submission" date="2019-02" db="EMBL/GenBank/DDBJ databases">
        <title>Complete genome sequence of Desulfobacter hydrogenophilus AcRS1.</title>
        <authorList>
            <person name="Marietou A."/>
            <person name="Lund M.B."/>
            <person name="Marshall I.P.G."/>
            <person name="Schreiber L."/>
            <person name="Jorgensen B."/>
        </authorList>
    </citation>
    <scope>NUCLEOTIDE SEQUENCE [LARGE SCALE GENOMIC DNA]</scope>
    <source>
        <strain evidence="6 9">AcRS1</strain>
    </source>
</reference>
<keyword evidence="2" id="KW-0479">Metal-binding</keyword>
<keyword evidence="9" id="KW-1185">Reference proteome</keyword>
<evidence type="ECO:0000313" key="8">
    <source>
        <dbReference type="Proteomes" id="UP000248798"/>
    </source>
</evidence>
<keyword evidence="3" id="KW-0408">Iron</keyword>
<dbReference type="Proteomes" id="UP000248798">
    <property type="component" value="Unassembled WGS sequence"/>
</dbReference>
<dbReference type="EMBL" id="CP036313">
    <property type="protein sequence ID" value="QBH12325.1"/>
    <property type="molecule type" value="Genomic_DNA"/>
</dbReference>
<dbReference type="OrthoDB" id="9807879at2"/>
<dbReference type="AlphaFoldDB" id="A0A328FBM1"/>
<sequence>MTRVALCACPDYDAANVVSAVERAVRLCGGMEKFVRPGQRVLLKPNLLSAAPLAHRVTTDPAVVRTVGKLVLKAGGRVVIGDSPAIDKVSRISRITGMKEVADELGADLIEFCRPILAKTPEGSIYHALELEETALTADVVINLPKLKTHCMMLLTMGVKNLFGTVVGPRKSQWHMHAGADRIMFADLLLDICRTVKPALTILDGVWGMQGRGPNNGTPCHLGFLAASCDPLVMDLALAPLLGVHPASFPLYNAAVRRSLVRSDGSDTQMVGDDPNGLTPKEFQLPVLESAMMVPGFVSGLIRRHLTSRPVQDPDLCRDCGKCAAVCPPGSLEFVAERRAVIDHMTCIRCYCCQEVCPANAIHFKTGALVGIAERLRAIMPY</sequence>
<evidence type="ECO:0000313" key="9">
    <source>
        <dbReference type="Proteomes" id="UP000293902"/>
    </source>
</evidence>
<dbReference type="RefSeq" id="WP_111956487.1">
    <property type="nucleotide sequence ID" value="NZ_CP036313.1"/>
</dbReference>
<evidence type="ECO:0000259" key="5">
    <source>
        <dbReference type="PROSITE" id="PS51379"/>
    </source>
</evidence>
<evidence type="ECO:0000313" key="7">
    <source>
        <dbReference type="EMBL" id="RAM02074.1"/>
    </source>
</evidence>
<keyword evidence="1" id="KW-0004">4Fe-4S</keyword>
<proteinExistence type="predicted"/>
<evidence type="ECO:0000256" key="2">
    <source>
        <dbReference type="ARBA" id="ARBA00022723"/>
    </source>
</evidence>
<dbReference type="InterPro" id="IPR007160">
    <property type="entry name" value="DUF362"/>
</dbReference>
<name>A0A328FBM1_9BACT</name>
<dbReference type="Gene3D" id="3.30.70.20">
    <property type="match status" value="1"/>
</dbReference>
<accession>A0A328FBM1</accession>
<reference evidence="7 8" key="1">
    <citation type="submission" date="2018-06" db="EMBL/GenBank/DDBJ databases">
        <title>Complete Genome Sequence of Desulfobacter hydrogenophilus (DSM3380).</title>
        <authorList>
            <person name="Marietou A."/>
            <person name="Schreiber L."/>
            <person name="Marshall I."/>
            <person name="Jorgensen B."/>
        </authorList>
    </citation>
    <scope>NUCLEOTIDE SEQUENCE [LARGE SCALE GENOMIC DNA]</scope>
    <source>
        <strain evidence="7 8">DSM 3380</strain>
    </source>
</reference>
<dbReference type="Proteomes" id="UP000293902">
    <property type="component" value="Chromosome"/>
</dbReference>
<dbReference type="PROSITE" id="PS00198">
    <property type="entry name" value="4FE4S_FER_1"/>
    <property type="match status" value="1"/>
</dbReference>
<dbReference type="InterPro" id="IPR017896">
    <property type="entry name" value="4Fe4S_Fe-S-bd"/>
</dbReference>
<dbReference type="EMBL" id="QLNI01000019">
    <property type="protein sequence ID" value="RAM02074.1"/>
    <property type="molecule type" value="Genomic_DNA"/>
</dbReference>
<dbReference type="Pfam" id="PF04015">
    <property type="entry name" value="DUF362"/>
    <property type="match status" value="1"/>
</dbReference>
<gene>
    <name evidence="7" type="ORF">DO021_10700</name>
    <name evidence="6" type="ORF">EYB58_04995</name>
</gene>
<dbReference type="GO" id="GO:0046872">
    <property type="term" value="F:metal ion binding"/>
    <property type="evidence" value="ECO:0007669"/>
    <property type="project" value="UniProtKB-KW"/>
</dbReference>
<feature type="domain" description="4Fe-4S ferredoxin-type" evidence="5">
    <location>
        <begin position="338"/>
        <end position="367"/>
    </location>
</feature>
<protein>
    <submittedName>
        <fullName evidence="6">DUF362 domain-containing protein</fullName>
    </submittedName>
</protein>
<dbReference type="Pfam" id="PF13237">
    <property type="entry name" value="Fer4_10"/>
    <property type="match status" value="1"/>
</dbReference>
<dbReference type="GO" id="GO:0051539">
    <property type="term" value="F:4 iron, 4 sulfur cluster binding"/>
    <property type="evidence" value="ECO:0007669"/>
    <property type="project" value="UniProtKB-KW"/>
</dbReference>
<dbReference type="SUPFAM" id="SSF54862">
    <property type="entry name" value="4Fe-4S ferredoxins"/>
    <property type="match status" value="1"/>
</dbReference>
<organism evidence="7 8">
    <name type="scientific">Desulfobacter hydrogenophilus</name>
    <dbReference type="NCBI Taxonomy" id="2291"/>
    <lineage>
        <taxon>Bacteria</taxon>
        <taxon>Pseudomonadati</taxon>
        <taxon>Thermodesulfobacteriota</taxon>
        <taxon>Desulfobacteria</taxon>
        <taxon>Desulfobacterales</taxon>
        <taxon>Desulfobacteraceae</taxon>
        <taxon>Desulfobacter</taxon>
    </lineage>
</organism>
<keyword evidence="4" id="KW-0411">Iron-sulfur</keyword>
<dbReference type="InterPro" id="IPR050157">
    <property type="entry name" value="PSI_iron-sulfur_center"/>
</dbReference>
<evidence type="ECO:0000313" key="6">
    <source>
        <dbReference type="EMBL" id="QBH12325.1"/>
    </source>
</evidence>
<dbReference type="InterPro" id="IPR017900">
    <property type="entry name" value="4Fe4S_Fe_S_CS"/>
</dbReference>
<dbReference type="PANTHER" id="PTHR24960">
    <property type="entry name" value="PHOTOSYSTEM I IRON-SULFUR CENTER-RELATED"/>
    <property type="match status" value="1"/>
</dbReference>
<feature type="domain" description="4Fe-4S ferredoxin-type" evidence="5">
    <location>
        <begin position="308"/>
        <end position="337"/>
    </location>
</feature>
<dbReference type="PROSITE" id="PS51379">
    <property type="entry name" value="4FE4S_FER_2"/>
    <property type="match status" value="2"/>
</dbReference>
<evidence type="ECO:0000256" key="3">
    <source>
        <dbReference type="ARBA" id="ARBA00023004"/>
    </source>
</evidence>
<evidence type="ECO:0000256" key="1">
    <source>
        <dbReference type="ARBA" id="ARBA00022485"/>
    </source>
</evidence>
<evidence type="ECO:0000256" key="4">
    <source>
        <dbReference type="ARBA" id="ARBA00023014"/>
    </source>
</evidence>